<evidence type="ECO:0000259" key="2">
    <source>
        <dbReference type="Pfam" id="PF09361"/>
    </source>
</evidence>
<dbReference type="RefSeq" id="WP_343055306.1">
    <property type="nucleotide sequence ID" value="NZ_JACIJK010000009.1"/>
</dbReference>
<feature type="compositionally biased region" description="Gly residues" evidence="1">
    <location>
        <begin position="1"/>
        <end position="10"/>
    </location>
</feature>
<dbReference type="Pfam" id="PF09361">
    <property type="entry name" value="Phasin_2"/>
    <property type="match status" value="1"/>
</dbReference>
<organism evidence="3 4">
    <name type="scientific">Sphingomonas aerophila</name>
    <dbReference type="NCBI Taxonomy" id="1344948"/>
    <lineage>
        <taxon>Bacteria</taxon>
        <taxon>Pseudomonadati</taxon>
        <taxon>Pseudomonadota</taxon>
        <taxon>Alphaproteobacteria</taxon>
        <taxon>Sphingomonadales</taxon>
        <taxon>Sphingomonadaceae</taxon>
        <taxon>Sphingomonas</taxon>
    </lineage>
</organism>
<feature type="region of interest" description="Disordered" evidence="1">
    <location>
        <begin position="1"/>
        <end position="30"/>
    </location>
</feature>
<protein>
    <submittedName>
        <fullName evidence="3">Phasin family protein</fullName>
    </submittedName>
</protein>
<reference evidence="3 4" key="1">
    <citation type="submission" date="2020-08" db="EMBL/GenBank/DDBJ databases">
        <title>Genomic Encyclopedia of Type Strains, Phase IV (KMG-IV): sequencing the most valuable type-strain genomes for metagenomic binning, comparative biology and taxonomic classification.</title>
        <authorList>
            <person name="Goeker M."/>
        </authorList>
    </citation>
    <scope>NUCLEOTIDE SEQUENCE [LARGE SCALE GENOMIC DNA]</scope>
    <source>
        <strain evidence="3 4">DSM 100044</strain>
    </source>
</reference>
<accession>A0A7W9EWY9</accession>
<dbReference type="NCBIfam" id="TIGR01841">
    <property type="entry name" value="phasin"/>
    <property type="match status" value="1"/>
</dbReference>
<comment type="caution">
    <text evidence="3">The sequence shown here is derived from an EMBL/GenBank/DDBJ whole genome shotgun (WGS) entry which is preliminary data.</text>
</comment>
<dbReference type="Proteomes" id="UP000546200">
    <property type="component" value="Unassembled WGS sequence"/>
</dbReference>
<evidence type="ECO:0000313" key="3">
    <source>
        <dbReference type="EMBL" id="MBB5716227.1"/>
    </source>
</evidence>
<dbReference type="EMBL" id="JACIJK010000009">
    <property type="protein sequence ID" value="MBB5716227.1"/>
    <property type="molecule type" value="Genomic_DNA"/>
</dbReference>
<gene>
    <name evidence="3" type="ORF">FHS94_003087</name>
</gene>
<evidence type="ECO:0000256" key="1">
    <source>
        <dbReference type="SAM" id="MobiDB-lite"/>
    </source>
</evidence>
<dbReference type="AlphaFoldDB" id="A0A7W9EWY9"/>
<name>A0A7W9EWY9_9SPHN</name>
<evidence type="ECO:0000313" key="4">
    <source>
        <dbReference type="Proteomes" id="UP000546200"/>
    </source>
</evidence>
<dbReference type="InterPro" id="IPR018968">
    <property type="entry name" value="Phasin"/>
</dbReference>
<dbReference type="InterPro" id="IPR010127">
    <property type="entry name" value="Phasin_subfam-1"/>
</dbReference>
<keyword evidence="4" id="KW-1185">Reference proteome</keyword>
<feature type="domain" description="Phasin" evidence="2">
    <location>
        <begin position="18"/>
        <end position="104"/>
    </location>
</feature>
<sequence length="113" mass="11574">MKGEGAGSGEGSAMPGAKASEAWTESGRKAVQGGSAVGVKLIDQAEQNASEAFAAMRKAAGAKDMAEVMKIQAEFLQEQSNRAMAQAREISDLIVQFGKDAASPRRGGGSDQG</sequence>
<proteinExistence type="predicted"/>